<dbReference type="EMBL" id="MN740558">
    <property type="protein sequence ID" value="QHU33522.1"/>
    <property type="molecule type" value="Genomic_DNA"/>
</dbReference>
<organism evidence="2">
    <name type="scientific">viral metagenome</name>
    <dbReference type="NCBI Taxonomy" id="1070528"/>
    <lineage>
        <taxon>unclassified sequences</taxon>
        <taxon>metagenomes</taxon>
        <taxon>organismal metagenomes</taxon>
    </lineage>
</organism>
<reference evidence="2" key="1">
    <citation type="journal article" date="2020" name="Nature">
        <title>Giant virus diversity and host interactions through global metagenomics.</title>
        <authorList>
            <person name="Schulz F."/>
            <person name="Roux S."/>
            <person name="Paez-Espino D."/>
            <person name="Jungbluth S."/>
            <person name="Walsh D.A."/>
            <person name="Denef V.J."/>
            <person name="McMahon K.D."/>
            <person name="Konstantinidis K.T."/>
            <person name="Eloe-Fadrosh E.A."/>
            <person name="Kyrpides N.C."/>
            <person name="Woyke T."/>
        </authorList>
    </citation>
    <scope>NUCLEOTIDE SEQUENCE</scope>
    <source>
        <strain evidence="2">GVMAG-S-1016704-121</strain>
    </source>
</reference>
<protein>
    <submittedName>
        <fullName evidence="2">Uncharacterized protein</fullName>
    </submittedName>
</protein>
<accession>A0A6C0LWA9</accession>
<evidence type="ECO:0000313" key="2">
    <source>
        <dbReference type="EMBL" id="QHU33522.1"/>
    </source>
</evidence>
<sequence>MFSYIWSSTPTNTDDDTPTKKYTSVSTDTSDLVESTPIPAPPPTILTPSIWCVCISEYYVDPMDCCGRGNYDREYSAYSIVQAHTAEEAKAHFIRDDIKHMNVTVQVFPYKFGHWMDDNDWFDLPCETAVF</sequence>
<evidence type="ECO:0000256" key="1">
    <source>
        <dbReference type="SAM" id="MobiDB-lite"/>
    </source>
</evidence>
<name>A0A6C0LWA9_9ZZZZ</name>
<feature type="region of interest" description="Disordered" evidence="1">
    <location>
        <begin position="1"/>
        <end position="40"/>
    </location>
</feature>
<dbReference type="AlphaFoldDB" id="A0A6C0LWA9"/>
<proteinExistence type="predicted"/>